<protein>
    <submittedName>
        <fullName evidence="2">Acetyltransferase</fullName>
    </submittedName>
</protein>
<feature type="domain" description="N-acetyltransferase" evidence="1">
    <location>
        <begin position="33"/>
        <end position="174"/>
    </location>
</feature>
<dbReference type="PANTHER" id="PTHR43305">
    <property type="entry name" value="FAMILY N-ACETYLTRANSFERASE, PUTATIVE (AFU_ORTHOLOGUE AFUA_2G01380)-RELATED"/>
    <property type="match status" value="1"/>
</dbReference>
<dbReference type="Gene3D" id="3.40.630.30">
    <property type="match status" value="1"/>
</dbReference>
<evidence type="ECO:0000313" key="2">
    <source>
        <dbReference type="EMBL" id="ORY10054.1"/>
    </source>
</evidence>
<evidence type="ECO:0000313" key="3">
    <source>
        <dbReference type="Proteomes" id="UP000193144"/>
    </source>
</evidence>
<organism evidence="2 3">
    <name type="scientific">Clohesyomyces aquaticus</name>
    <dbReference type="NCBI Taxonomy" id="1231657"/>
    <lineage>
        <taxon>Eukaryota</taxon>
        <taxon>Fungi</taxon>
        <taxon>Dikarya</taxon>
        <taxon>Ascomycota</taxon>
        <taxon>Pezizomycotina</taxon>
        <taxon>Dothideomycetes</taxon>
        <taxon>Pleosporomycetidae</taxon>
        <taxon>Pleosporales</taxon>
        <taxon>Lindgomycetaceae</taxon>
        <taxon>Clohesyomyces</taxon>
    </lineage>
</organism>
<keyword evidence="2" id="KW-0808">Transferase</keyword>
<gene>
    <name evidence="2" type="ORF">BCR34DRAFT_567449</name>
</gene>
<dbReference type="STRING" id="1231657.A0A1Y1ZIN4"/>
<dbReference type="CDD" id="cd04301">
    <property type="entry name" value="NAT_SF"/>
    <property type="match status" value="1"/>
</dbReference>
<keyword evidence="3" id="KW-1185">Reference proteome</keyword>
<dbReference type="PANTHER" id="PTHR43305:SF1">
    <property type="entry name" value="FAMILY N-ACETYLTRANSFERASE, PUTATIVE (AFU_ORTHOLOGUE AFUA_2G01380)-RELATED"/>
    <property type="match status" value="1"/>
</dbReference>
<dbReference type="InterPro" id="IPR052777">
    <property type="entry name" value="Acetyltransferase_Enz"/>
</dbReference>
<dbReference type="InterPro" id="IPR000182">
    <property type="entry name" value="GNAT_dom"/>
</dbReference>
<reference evidence="2 3" key="1">
    <citation type="submission" date="2016-07" db="EMBL/GenBank/DDBJ databases">
        <title>Pervasive Adenine N6-methylation of Active Genes in Fungi.</title>
        <authorList>
            <consortium name="DOE Joint Genome Institute"/>
            <person name="Mondo S.J."/>
            <person name="Dannebaum R.O."/>
            <person name="Kuo R.C."/>
            <person name="Labutti K."/>
            <person name="Haridas S."/>
            <person name="Kuo A."/>
            <person name="Salamov A."/>
            <person name="Ahrendt S.R."/>
            <person name="Lipzen A."/>
            <person name="Sullivan W."/>
            <person name="Andreopoulos W.B."/>
            <person name="Clum A."/>
            <person name="Lindquist E."/>
            <person name="Daum C."/>
            <person name="Ramamoorthy G.K."/>
            <person name="Gryganskyi A."/>
            <person name="Culley D."/>
            <person name="Magnuson J.K."/>
            <person name="James T.Y."/>
            <person name="O'Malley M.A."/>
            <person name="Stajich J.E."/>
            <person name="Spatafora J.W."/>
            <person name="Visel A."/>
            <person name="Grigoriev I.V."/>
        </authorList>
    </citation>
    <scope>NUCLEOTIDE SEQUENCE [LARGE SCALE GENOMIC DNA]</scope>
    <source>
        <strain evidence="2 3">CBS 115471</strain>
    </source>
</reference>
<dbReference type="AlphaFoldDB" id="A0A1Y1ZIN4"/>
<dbReference type="PROSITE" id="PS51186">
    <property type="entry name" value="GNAT"/>
    <property type="match status" value="1"/>
</dbReference>
<name>A0A1Y1ZIN4_9PLEO</name>
<evidence type="ECO:0000259" key="1">
    <source>
        <dbReference type="PROSITE" id="PS51186"/>
    </source>
</evidence>
<comment type="caution">
    <text evidence="2">The sequence shown here is derived from an EMBL/GenBank/DDBJ whole genome shotgun (WGS) entry which is preliminary data.</text>
</comment>
<dbReference type="InterPro" id="IPR016181">
    <property type="entry name" value="Acyl_CoA_acyltransferase"/>
</dbReference>
<dbReference type="SUPFAM" id="SSF55729">
    <property type="entry name" value="Acyl-CoA N-acyltransferases (Nat)"/>
    <property type="match status" value="1"/>
</dbReference>
<sequence length="174" mass="18950">MSTIGSGILTTPAKFPDDHTLVSCLFTAYAESLEIDLAFQNFAQELSSLPGKYAPENGGALLLARSPPQIASADTSQPQTPIGCVALRAFAPPRICELKRLYIVPDARGLGAGRKLLEAVIGKAREMGYKKILLDTLPSMVAARKMYAAFGFEEVEKYYESPIEGTCFMRLRLD</sequence>
<dbReference type="EMBL" id="MCFA01000078">
    <property type="protein sequence ID" value="ORY10054.1"/>
    <property type="molecule type" value="Genomic_DNA"/>
</dbReference>
<accession>A0A1Y1ZIN4</accession>
<dbReference type="Pfam" id="PF00583">
    <property type="entry name" value="Acetyltransf_1"/>
    <property type="match status" value="1"/>
</dbReference>
<proteinExistence type="predicted"/>
<dbReference type="OrthoDB" id="41532at2759"/>
<dbReference type="Proteomes" id="UP000193144">
    <property type="component" value="Unassembled WGS sequence"/>
</dbReference>
<dbReference type="GO" id="GO:0016747">
    <property type="term" value="F:acyltransferase activity, transferring groups other than amino-acyl groups"/>
    <property type="evidence" value="ECO:0007669"/>
    <property type="project" value="InterPro"/>
</dbReference>